<dbReference type="Proteomes" id="UP000836788">
    <property type="component" value="Chromosome 4"/>
</dbReference>
<dbReference type="InterPro" id="IPR050817">
    <property type="entry name" value="DjlA_DnaK_co-chaperone"/>
</dbReference>
<accession>A0A8J9TAW6</accession>
<gene>
    <name evidence="2" type="ORF">PTTT1_LOCUS41824</name>
</gene>
<dbReference type="SUPFAM" id="SSF46565">
    <property type="entry name" value="Chaperone J-domain"/>
    <property type="match status" value="1"/>
</dbReference>
<dbReference type="Gene3D" id="1.10.287.110">
    <property type="entry name" value="DnaJ domain"/>
    <property type="match status" value="1"/>
</dbReference>
<dbReference type="PRINTS" id="PR00625">
    <property type="entry name" value="JDOMAIN"/>
</dbReference>
<feature type="non-terminal residue" evidence="2">
    <location>
        <position position="1"/>
    </location>
</feature>
<feature type="domain" description="J" evidence="1">
    <location>
        <begin position="1"/>
        <end position="66"/>
    </location>
</feature>
<dbReference type="PANTHER" id="PTHR24074">
    <property type="entry name" value="CO-CHAPERONE PROTEIN DJLA"/>
    <property type="match status" value="1"/>
</dbReference>
<evidence type="ECO:0000259" key="1">
    <source>
        <dbReference type="PROSITE" id="PS50076"/>
    </source>
</evidence>
<dbReference type="EMBL" id="OU594945">
    <property type="protein sequence ID" value="CAG9289490.1"/>
    <property type="molecule type" value="Genomic_DNA"/>
</dbReference>
<reference evidence="2" key="1">
    <citation type="submission" date="2022-02" db="EMBL/GenBank/DDBJ databases">
        <authorList>
            <person name="Giguere J D."/>
        </authorList>
    </citation>
    <scope>NUCLEOTIDE SEQUENCE</scope>
    <source>
        <strain evidence="2">CCAP 1055/1</strain>
    </source>
</reference>
<organism evidence="2">
    <name type="scientific">Phaeodactylum tricornutum</name>
    <name type="common">Diatom</name>
    <dbReference type="NCBI Taxonomy" id="2850"/>
    <lineage>
        <taxon>Eukaryota</taxon>
        <taxon>Sar</taxon>
        <taxon>Stramenopiles</taxon>
        <taxon>Ochrophyta</taxon>
        <taxon>Bacillariophyta</taxon>
        <taxon>Bacillariophyceae</taxon>
        <taxon>Bacillariophycidae</taxon>
        <taxon>Naviculales</taxon>
        <taxon>Phaeodactylaceae</taxon>
        <taxon>Phaeodactylum</taxon>
    </lineage>
</organism>
<dbReference type="InterPro" id="IPR018253">
    <property type="entry name" value="DnaJ_domain_CS"/>
</dbReference>
<dbReference type="SMART" id="SM00271">
    <property type="entry name" value="DnaJ"/>
    <property type="match status" value="1"/>
</dbReference>
<dbReference type="Pfam" id="PF00226">
    <property type="entry name" value="DnaJ"/>
    <property type="match status" value="1"/>
</dbReference>
<sequence length="66" mass="7716">DPYKILGVPRDADVREIKLAYRKKALQHHPDKQKTDEERAQATVLFSKISNAYELLSDEQQRNAYD</sequence>
<evidence type="ECO:0000313" key="2">
    <source>
        <dbReference type="EMBL" id="CAG9289490.1"/>
    </source>
</evidence>
<dbReference type="AlphaFoldDB" id="A0A8J9TAW6"/>
<name>A0A8J9TAW6_PHATR</name>
<dbReference type="CDD" id="cd06257">
    <property type="entry name" value="DnaJ"/>
    <property type="match status" value="1"/>
</dbReference>
<protein>
    <recommendedName>
        <fullName evidence="1">J domain-containing protein</fullName>
    </recommendedName>
</protein>
<proteinExistence type="predicted"/>
<dbReference type="InterPro" id="IPR036869">
    <property type="entry name" value="J_dom_sf"/>
</dbReference>
<dbReference type="PROSITE" id="PS50076">
    <property type="entry name" value="DNAJ_2"/>
    <property type="match status" value="1"/>
</dbReference>
<feature type="non-terminal residue" evidence="2">
    <location>
        <position position="66"/>
    </location>
</feature>
<dbReference type="InterPro" id="IPR001623">
    <property type="entry name" value="DnaJ_domain"/>
</dbReference>
<dbReference type="PROSITE" id="PS00636">
    <property type="entry name" value="DNAJ_1"/>
    <property type="match status" value="1"/>
</dbReference>